<evidence type="ECO:0000259" key="18">
    <source>
        <dbReference type="SMART" id="SM00484"/>
    </source>
</evidence>
<evidence type="ECO:0000256" key="14">
    <source>
        <dbReference type="ARBA" id="ARBA00023204"/>
    </source>
</evidence>
<feature type="domain" description="XPG-I" evidence="18">
    <location>
        <begin position="138"/>
        <end position="206"/>
    </location>
</feature>
<keyword evidence="11" id="KW-0460">Magnesium</keyword>
<feature type="compositionally biased region" description="Polar residues" evidence="17">
    <location>
        <begin position="486"/>
        <end position="496"/>
    </location>
</feature>
<feature type="region of interest" description="Disordered" evidence="17">
    <location>
        <begin position="90"/>
        <end position="109"/>
    </location>
</feature>
<evidence type="ECO:0000256" key="5">
    <source>
        <dbReference type="ARBA" id="ARBA00022722"/>
    </source>
</evidence>
<dbReference type="PANTHER" id="PTHR11081:SF65">
    <property type="entry name" value="DNA DAMAGE-INDUCIBLE PROTEIN DIN7-RELATED"/>
    <property type="match status" value="1"/>
</dbReference>
<dbReference type="FunFam" id="1.10.150.20:FF:000011">
    <property type="entry name" value="exonuclease 1"/>
    <property type="match status" value="1"/>
</dbReference>
<keyword evidence="7" id="KW-0227">DNA damage</keyword>
<evidence type="ECO:0000256" key="16">
    <source>
        <dbReference type="ARBA" id="ARBA00060210"/>
    </source>
</evidence>
<feature type="region of interest" description="Disordered" evidence="17">
    <location>
        <begin position="361"/>
        <end position="496"/>
    </location>
</feature>
<evidence type="ECO:0000256" key="8">
    <source>
        <dbReference type="ARBA" id="ARBA00022769"/>
    </source>
</evidence>
<dbReference type="Proteomes" id="UP001633002">
    <property type="component" value="Unassembled WGS sequence"/>
</dbReference>
<dbReference type="InterPro" id="IPR006085">
    <property type="entry name" value="XPG_DNA_repair_N"/>
</dbReference>
<dbReference type="GO" id="GO:0006281">
    <property type="term" value="P:DNA repair"/>
    <property type="evidence" value="ECO:0007669"/>
    <property type="project" value="UniProtKB-KW"/>
</dbReference>
<dbReference type="Pfam" id="PF00867">
    <property type="entry name" value="XPG_I"/>
    <property type="match status" value="1"/>
</dbReference>
<dbReference type="SUPFAM" id="SSF88723">
    <property type="entry name" value="PIN domain-like"/>
    <property type="match status" value="1"/>
</dbReference>
<evidence type="ECO:0000259" key="19">
    <source>
        <dbReference type="SMART" id="SM00485"/>
    </source>
</evidence>
<keyword evidence="21" id="KW-1185">Reference proteome</keyword>
<dbReference type="CDD" id="cd09908">
    <property type="entry name" value="H3TH_EXO1"/>
    <property type="match status" value="1"/>
</dbReference>
<dbReference type="Gene3D" id="1.10.150.20">
    <property type="entry name" value="5' to 3' exonuclease, C-terminal subdomain"/>
    <property type="match status" value="1"/>
</dbReference>
<dbReference type="InterPro" id="IPR029060">
    <property type="entry name" value="PIN-like_dom_sf"/>
</dbReference>
<evidence type="ECO:0000256" key="12">
    <source>
        <dbReference type="ARBA" id="ARBA00022881"/>
    </source>
</evidence>
<feature type="domain" description="XPG N-terminal" evidence="19">
    <location>
        <begin position="1"/>
        <end position="99"/>
    </location>
</feature>
<comment type="function">
    <text evidence="16">Putative 5'-&gt;3' double-stranded DNA exonuclease which may also contain a cryptic 3'-&gt;5' double-stranded DNA exonuclease activity. May be involved in DNA mismatch repair (MMR).</text>
</comment>
<dbReference type="PROSITE" id="PS00842">
    <property type="entry name" value="XPG_2"/>
    <property type="match status" value="1"/>
</dbReference>
<evidence type="ECO:0000256" key="15">
    <source>
        <dbReference type="ARBA" id="ARBA00023242"/>
    </source>
</evidence>
<keyword evidence="14" id="KW-0234">DNA repair</keyword>
<protein>
    <recommendedName>
        <fullName evidence="4">Exonuclease 1</fullName>
    </recommendedName>
</protein>
<dbReference type="GO" id="GO:0003677">
    <property type="term" value="F:DNA binding"/>
    <property type="evidence" value="ECO:0007669"/>
    <property type="project" value="UniProtKB-KW"/>
</dbReference>
<dbReference type="Pfam" id="PF00752">
    <property type="entry name" value="XPG_N"/>
    <property type="match status" value="1"/>
</dbReference>
<dbReference type="InterPro" id="IPR006084">
    <property type="entry name" value="XPG/Rad2"/>
</dbReference>
<dbReference type="SUPFAM" id="SSF47807">
    <property type="entry name" value="5' to 3' exonuclease, C-terminal subdomain"/>
    <property type="match status" value="1"/>
</dbReference>
<dbReference type="PRINTS" id="PR00853">
    <property type="entry name" value="XPGRADSUPER"/>
</dbReference>
<evidence type="ECO:0000256" key="1">
    <source>
        <dbReference type="ARBA" id="ARBA00001946"/>
    </source>
</evidence>
<dbReference type="CDD" id="cd09857">
    <property type="entry name" value="PIN_EXO1"/>
    <property type="match status" value="1"/>
</dbReference>
<evidence type="ECO:0000256" key="4">
    <source>
        <dbReference type="ARBA" id="ARBA00020324"/>
    </source>
</evidence>
<dbReference type="EMBL" id="JBJQOH010000003">
    <property type="protein sequence ID" value="KAL3691834.1"/>
    <property type="molecule type" value="Genomic_DNA"/>
</dbReference>
<dbReference type="GO" id="GO:0005634">
    <property type="term" value="C:nucleus"/>
    <property type="evidence" value="ECO:0007669"/>
    <property type="project" value="UniProtKB-SubCell"/>
</dbReference>
<comment type="subcellular location">
    <subcellularLocation>
        <location evidence="2">Nucleus</location>
    </subcellularLocation>
</comment>
<dbReference type="FunFam" id="3.40.50.1010:FF:000002">
    <property type="entry name" value="Exonuclease 1, putative"/>
    <property type="match status" value="1"/>
</dbReference>
<feature type="region of interest" description="Disordered" evidence="17">
    <location>
        <begin position="557"/>
        <end position="576"/>
    </location>
</feature>
<dbReference type="Gene3D" id="3.40.50.1010">
    <property type="entry name" value="5'-nuclease"/>
    <property type="match status" value="1"/>
</dbReference>
<evidence type="ECO:0000256" key="17">
    <source>
        <dbReference type="SAM" id="MobiDB-lite"/>
    </source>
</evidence>
<dbReference type="GO" id="GO:0046872">
    <property type="term" value="F:metal ion binding"/>
    <property type="evidence" value="ECO:0007669"/>
    <property type="project" value="UniProtKB-KW"/>
</dbReference>
<sequence length="690" mass="77604">MGISGLLPTLKSIITPTHVREYAGLKVAIDTYSWLHKAAFTCSRDLCEGRPTDKFIHYCMYRVNLLRHHGVQPVLVFDGGVLPMKMEQEEKRARSRKENLQRAQEHERAGNHSAAYECYQRAVDITPAIAWQLIKVLQREGVEYVVAPYEADAQMAYLALNDLVQVVITEDSDLIAYGCPRILFKMDKSGNGEEFQYSDLVRNKDLNFTNFTKQMVLEMCILSGCDYLPSLSGMGVKKAHGLVRRFKGYQKIIRHVRFSGITVPPDYEELFGRAILTFHHQRVYDPVAEEMAIAMGEVDPSTKQPFKEVGTGLEQTAVQSFSLKSFSQQKSSKKTPDLLVQKNTMTNYFFSSCKEVKRQFRAPRSSSTRSAEETPRKGSTISSSEADEFLKSLDAEWSPPDPLKIFGSPLPDDDEDGFDNSSVLSHQAEDKLAKRKKESKRDKKMFAFQDDGARGLKAVTELGERSDRPDGPVNRKTGGGVEHTPQRISGLSAGNNTVSSLKERKTFYVTPQQKVSGYFTNKRIVQITEERVTDGSGLSQEDAELCDGFLSKKSKISSNVDEREEKRSSLDIIRSGNDSQVIRESTSQDEQKQISPFSKFVHEGVSPKLKEFATNVAHIEQYARIAENSLERLARTIDTHHFPSKGTRVSGLRAPSTTQKSRLLKRKACRDHENLDTTLSGFAFNSSSKL</sequence>
<dbReference type="GO" id="GO:0004527">
    <property type="term" value="F:exonuclease activity"/>
    <property type="evidence" value="ECO:0007669"/>
    <property type="project" value="UniProtKB-KW"/>
</dbReference>
<dbReference type="InterPro" id="IPR037315">
    <property type="entry name" value="EXO1_H3TH"/>
</dbReference>
<evidence type="ECO:0000256" key="3">
    <source>
        <dbReference type="ARBA" id="ARBA00010563"/>
    </source>
</evidence>
<dbReference type="InterPro" id="IPR006086">
    <property type="entry name" value="XPG-I_dom"/>
</dbReference>
<gene>
    <name evidence="20" type="ORF">R1sor_005485</name>
</gene>
<comment type="cofactor">
    <cofactor evidence="1">
        <name>Mg(2+)</name>
        <dbReference type="ChEBI" id="CHEBI:18420"/>
    </cofactor>
</comment>
<name>A0ABD3HR94_9MARC</name>
<evidence type="ECO:0000256" key="9">
    <source>
        <dbReference type="ARBA" id="ARBA00022801"/>
    </source>
</evidence>
<evidence type="ECO:0000256" key="6">
    <source>
        <dbReference type="ARBA" id="ARBA00022723"/>
    </source>
</evidence>
<reference evidence="20 21" key="1">
    <citation type="submission" date="2024-09" db="EMBL/GenBank/DDBJ databases">
        <title>Chromosome-scale assembly of Riccia sorocarpa.</title>
        <authorList>
            <person name="Paukszto L."/>
        </authorList>
    </citation>
    <scope>NUCLEOTIDE SEQUENCE [LARGE SCALE GENOMIC DNA]</scope>
    <source>
        <strain evidence="20">LP-2024</strain>
        <tissue evidence="20">Aerial parts of the thallus</tissue>
    </source>
</reference>
<keyword evidence="15" id="KW-0539">Nucleus</keyword>
<evidence type="ECO:0000256" key="10">
    <source>
        <dbReference type="ARBA" id="ARBA00022839"/>
    </source>
</evidence>
<dbReference type="AlphaFoldDB" id="A0ABD3HR94"/>
<evidence type="ECO:0000256" key="11">
    <source>
        <dbReference type="ARBA" id="ARBA00022842"/>
    </source>
</evidence>
<dbReference type="PANTHER" id="PTHR11081">
    <property type="entry name" value="FLAP ENDONUCLEASE FAMILY MEMBER"/>
    <property type="match status" value="1"/>
</dbReference>
<organism evidence="20 21">
    <name type="scientific">Riccia sorocarpa</name>
    <dbReference type="NCBI Taxonomy" id="122646"/>
    <lineage>
        <taxon>Eukaryota</taxon>
        <taxon>Viridiplantae</taxon>
        <taxon>Streptophyta</taxon>
        <taxon>Embryophyta</taxon>
        <taxon>Marchantiophyta</taxon>
        <taxon>Marchantiopsida</taxon>
        <taxon>Marchantiidae</taxon>
        <taxon>Marchantiales</taxon>
        <taxon>Ricciaceae</taxon>
        <taxon>Riccia</taxon>
    </lineage>
</organism>
<dbReference type="SMART" id="SM00485">
    <property type="entry name" value="XPGN"/>
    <property type="match status" value="1"/>
</dbReference>
<evidence type="ECO:0000256" key="13">
    <source>
        <dbReference type="ARBA" id="ARBA00023125"/>
    </source>
</evidence>
<accession>A0ABD3HR94</accession>
<dbReference type="SMART" id="SM00484">
    <property type="entry name" value="XPGI"/>
    <property type="match status" value="1"/>
</dbReference>
<feature type="region of interest" description="Disordered" evidence="17">
    <location>
        <begin position="641"/>
        <end position="669"/>
    </location>
</feature>
<comment type="caution">
    <text evidence="20">The sequence shown here is derived from an EMBL/GenBank/DDBJ whole genome shotgun (WGS) entry which is preliminary data.</text>
</comment>
<evidence type="ECO:0000313" key="20">
    <source>
        <dbReference type="EMBL" id="KAL3691834.1"/>
    </source>
</evidence>
<keyword evidence="9" id="KW-0378">Hydrolase</keyword>
<evidence type="ECO:0000256" key="2">
    <source>
        <dbReference type="ARBA" id="ARBA00004123"/>
    </source>
</evidence>
<feature type="compositionally biased region" description="Basic and acidic residues" evidence="17">
    <location>
        <begin position="560"/>
        <end position="569"/>
    </location>
</feature>
<keyword evidence="12" id="KW-0267">Excision nuclease</keyword>
<keyword evidence="6" id="KW-0479">Metal-binding</keyword>
<keyword evidence="8" id="KW-0228">DNA excision</keyword>
<dbReference type="InterPro" id="IPR036279">
    <property type="entry name" value="5-3_exonuclease_C_sf"/>
</dbReference>
<evidence type="ECO:0000313" key="21">
    <source>
        <dbReference type="Proteomes" id="UP001633002"/>
    </source>
</evidence>
<keyword evidence="10" id="KW-0269">Exonuclease</keyword>
<keyword evidence="5" id="KW-0540">Nuclease</keyword>
<proteinExistence type="inferred from homology"/>
<dbReference type="InterPro" id="IPR008918">
    <property type="entry name" value="HhH2"/>
</dbReference>
<evidence type="ECO:0000256" key="7">
    <source>
        <dbReference type="ARBA" id="ARBA00022763"/>
    </source>
</evidence>
<comment type="similarity">
    <text evidence="3">Belongs to the XPG/RAD2 endonuclease family. EXO1 subfamily.</text>
</comment>
<dbReference type="SMART" id="SM00279">
    <property type="entry name" value="HhH2"/>
    <property type="match status" value="1"/>
</dbReference>
<dbReference type="InterPro" id="IPR044752">
    <property type="entry name" value="PIN-like_EXO1"/>
</dbReference>
<dbReference type="InterPro" id="IPR019974">
    <property type="entry name" value="XPG_CS"/>
</dbReference>
<keyword evidence="13" id="KW-0238">DNA-binding</keyword>